<evidence type="ECO:0000259" key="1">
    <source>
        <dbReference type="PROSITE" id="PS50011"/>
    </source>
</evidence>
<organism evidence="2 3">
    <name type="scientific">Sistotremastrum niveocremeum HHB9708</name>
    <dbReference type="NCBI Taxonomy" id="1314777"/>
    <lineage>
        <taxon>Eukaryota</taxon>
        <taxon>Fungi</taxon>
        <taxon>Dikarya</taxon>
        <taxon>Basidiomycota</taxon>
        <taxon>Agaricomycotina</taxon>
        <taxon>Agaricomycetes</taxon>
        <taxon>Sistotremastrales</taxon>
        <taxon>Sistotremastraceae</taxon>
        <taxon>Sertulicium</taxon>
        <taxon>Sertulicium niveocremeum</taxon>
    </lineage>
</organism>
<dbReference type="STRING" id="1314777.A0A164QMW9"/>
<dbReference type="Gene3D" id="1.10.510.10">
    <property type="entry name" value="Transferase(Phosphotransferase) domain 1"/>
    <property type="match status" value="1"/>
</dbReference>
<dbReference type="PROSITE" id="PS50011">
    <property type="entry name" value="PROTEIN_KINASE_DOM"/>
    <property type="match status" value="1"/>
</dbReference>
<evidence type="ECO:0000313" key="2">
    <source>
        <dbReference type="EMBL" id="KZS89807.1"/>
    </source>
</evidence>
<dbReference type="PROSITE" id="PS00108">
    <property type="entry name" value="PROTEIN_KINASE_ST"/>
    <property type="match status" value="1"/>
</dbReference>
<dbReference type="AlphaFoldDB" id="A0A164QMW9"/>
<dbReference type="SUPFAM" id="SSF56112">
    <property type="entry name" value="Protein kinase-like (PK-like)"/>
    <property type="match status" value="1"/>
</dbReference>
<dbReference type="InterPro" id="IPR008271">
    <property type="entry name" value="Ser/Thr_kinase_AS"/>
</dbReference>
<dbReference type="PANTHER" id="PTHR24361">
    <property type="entry name" value="MITOGEN-ACTIVATED KINASE KINASE KINASE"/>
    <property type="match status" value="1"/>
</dbReference>
<dbReference type="GO" id="GO:0005524">
    <property type="term" value="F:ATP binding"/>
    <property type="evidence" value="ECO:0007669"/>
    <property type="project" value="InterPro"/>
</dbReference>
<keyword evidence="2" id="KW-0808">Transferase</keyword>
<dbReference type="SMART" id="SM00220">
    <property type="entry name" value="S_TKc"/>
    <property type="match status" value="1"/>
</dbReference>
<evidence type="ECO:0000313" key="3">
    <source>
        <dbReference type="Proteomes" id="UP000076722"/>
    </source>
</evidence>
<accession>A0A164QMW9</accession>
<feature type="domain" description="Protein kinase" evidence="1">
    <location>
        <begin position="147"/>
        <end position="439"/>
    </location>
</feature>
<dbReference type="OrthoDB" id="346907at2759"/>
<dbReference type="InterPro" id="IPR053235">
    <property type="entry name" value="Ser_Thr_kinase"/>
</dbReference>
<gene>
    <name evidence="2" type="ORF">SISNIDRAFT_488974</name>
</gene>
<dbReference type="GO" id="GO:0004674">
    <property type="term" value="F:protein serine/threonine kinase activity"/>
    <property type="evidence" value="ECO:0007669"/>
    <property type="project" value="TreeGrafter"/>
</dbReference>
<keyword evidence="2" id="KW-0418">Kinase</keyword>
<keyword evidence="3" id="KW-1185">Reference proteome</keyword>
<dbReference type="EMBL" id="KV419425">
    <property type="protein sequence ID" value="KZS89807.1"/>
    <property type="molecule type" value="Genomic_DNA"/>
</dbReference>
<dbReference type="GO" id="GO:0005737">
    <property type="term" value="C:cytoplasm"/>
    <property type="evidence" value="ECO:0007669"/>
    <property type="project" value="TreeGrafter"/>
</dbReference>
<reference evidence="2 3" key="1">
    <citation type="journal article" date="2016" name="Mol. Biol. Evol.">
        <title>Comparative Genomics of Early-Diverging Mushroom-Forming Fungi Provides Insights into the Origins of Lignocellulose Decay Capabilities.</title>
        <authorList>
            <person name="Nagy L.G."/>
            <person name="Riley R."/>
            <person name="Tritt A."/>
            <person name="Adam C."/>
            <person name="Daum C."/>
            <person name="Floudas D."/>
            <person name="Sun H."/>
            <person name="Yadav J.S."/>
            <person name="Pangilinan J."/>
            <person name="Larsson K.H."/>
            <person name="Matsuura K."/>
            <person name="Barry K."/>
            <person name="Labutti K."/>
            <person name="Kuo R."/>
            <person name="Ohm R.A."/>
            <person name="Bhattacharya S.S."/>
            <person name="Shirouzu T."/>
            <person name="Yoshinaga Y."/>
            <person name="Martin F.M."/>
            <person name="Grigoriev I.V."/>
            <person name="Hibbett D.S."/>
        </authorList>
    </citation>
    <scope>NUCLEOTIDE SEQUENCE [LARGE SCALE GENOMIC DNA]</scope>
    <source>
        <strain evidence="2 3">HHB9708</strain>
    </source>
</reference>
<dbReference type="InterPro" id="IPR011009">
    <property type="entry name" value="Kinase-like_dom_sf"/>
</dbReference>
<dbReference type="Pfam" id="PF00069">
    <property type="entry name" value="Pkinase"/>
    <property type="match status" value="1"/>
</dbReference>
<proteinExistence type="predicted"/>
<name>A0A164QMW9_9AGAM</name>
<sequence>MTTTKTSFPGTIVSRFKREQPPTDRYIKTQRKLAEVEDLHNEVQGHQLYSEEVDEEITRNRSKRISSFKETNEKLLKAEQSLPLFRAEKARAKIAATGNLLTEDIGDTKGEVTATKNRLARKAESLEHPAPPMPTVNSFEFAHGRIQYESQRPTAGGYALVQKGIFFPIDKPETPCVVALKLNLPDKSKRLDEKAELAHRLKRARREANTWQQLHHDNIAEFFYTIPVPEESPEMIFIVSPWSDGCGTGSATASEFLRDGNFAETTPTIIAGLIAGMRYMHDDTTKPSVWHGDLKGNNILIFGGRHAPVAKITDFGLSKMEAPDASAPSVVGGAVHWAPPELFRSEDTEPVTSREADVWSVGMTVFELVTGRPPLSDKTQSRVVFFYINETPESVEQELKDYLLCLPVTLRAFVQHLIVFDPAQRPDMNDVESAWSELVPVIARDHGSWANMMETVNHPHRLHNRLTNPNGEQDVWTQWMSDQRDKRRPAPRKSL</sequence>
<dbReference type="InterPro" id="IPR000719">
    <property type="entry name" value="Prot_kinase_dom"/>
</dbReference>
<protein>
    <submittedName>
        <fullName evidence="2">Kinase-like protein</fullName>
    </submittedName>
</protein>
<dbReference type="Proteomes" id="UP000076722">
    <property type="component" value="Unassembled WGS sequence"/>
</dbReference>